<proteinExistence type="predicted"/>
<name>A0A447UKX3_CITKO</name>
<evidence type="ECO:0000313" key="3">
    <source>
        <dbReference type="Proteomes" id="UP000270272"/>
    </source>
</evidence>
<keyword evidence="2" id="KW-0808">Transferase</keyword>
<sequence>MVDSNQETRGVVGDILNLIGLQTGMQFETIVVKSNEEMVSEMKKNNWHIVQAATYDLSRENALSFTHPFITTQFVTVVRKENTQETTLRAGMNVAIGADHAFTGKA</sequence>
<dbReference type="GO" id="GO:0004673">
    <property type="term" value="F:protein histidine kinase activity"/>
    <property type="evidence" value="ECO:0007669"/>
    <property type="project" value="UniProtKB-EC"/>
</dbReference>
<dbReference type="Gene3D" id="3.40.190.10">
    <property type="entry name" value="Periplasmic binding protein-like II"/>
    <property type="match status" value="2"/>
</dbReference>
<evidence type="ECO:0000313" key="2">
    <source>
        <dbReference type="EMBL" id="VEB89037.1"/>
    </source>
</evidence>
<evidence type="ECO:0000259" key="1">
    <source>
        <dbReference type="Pfam" id="PF00497"/>
    </source>
</evidence>
<organism evidence="2 3">
    <name type="scientific">Citrobacter koseri</name>
    <name type="common">Citrobacter diversus</name>
    <dbReference type="NCBI Taxonomy" id="545"/>
    <lineage>
        <taxon>Bacteria</taxon>
        <taxon>Pseudomonadati</taxon>
        <taxon>Pseudomonadota</taxon>
        <taxon>Gammaproteobacteria</taxon>
        <taxon>Enterobacterales</taxon>
        <taxon>Enterobacteriaceae</taxon>
        <taxon>Citrobacter</taxon>
    </lineage>
</organism>
<dbReference type="SUPFAM" id="SSF53850">
    <property type="entry name" value="Periplasmic binding protein-like II"/>
    <property type="match status" value="1"/>
</dbReference>
<gene>
    <name evidence="2" type="primary">evgS_3</name>
    <name evidence="2" type="ORF">NCTC11075_02047</name>
</gene>
<dbReference type="InterPro" id="IPR001638">
    <property type="entry name" value="Solute-binding_3/MltF_N"/>
</dbReference>
<dbReference type="Pfam" id="PF00497">
    <property type="entry name" value="SBP_bac_3"/>
    <property type="match status" value="1"/>
</dbReference>
<dbReference type="EC" id="2.7.13.3" evidence="2"/>
<dbReference type="AlphaFoldDB" id="A0A447UKX3"/>
<dbReference type="EMBL" id="LR134204">
    <property type="protein sequence ID" value="VEB89037.1"/>
    <property type="molecule type" value="Genomic_DNA"/>
</dbReference>
<accession>A0A447UKX3</accession>
<protein>
    <submittedName>
        <fullName evidence="2">Sensor protein evgS</fullName>
        <ecNumber evidence="2">2.7.13.3</ecNumber>
    </submittedName>
</protein>
<feature type="domain" description="Solute-binding protein family 3/N-terminal" evidence="1">
    <location>
        <begin position="2"/>
        <end position="96"/>
    </location>
</feature>
<dbReference type="Proteomes" id="UP000270272">
    <property type="component" value="Chromosome"/>
</dbReference>
<reference evidence="2 3" key="1">
    <citation type="submission" date="2018-12" db="EMBL/GenBank/DDBJ databases">
        <authorList>
            <consortium name="Pathogen Informatics"/>
        </authorList>
    </citation>
    <scope>NUCLEOTIDE SEQUENCE [LARGE SCALE GENOMIC DNA]</scope>
    <source>
        <strain evidence="2 3">NCTC11075</strain>
    </source>
</reference>